<dbReference type="KEGG" id="pdx:Psed_5753"/>
<dbReference type="AlphaFoldDB" id="F4D192"/>
<reference evidence="2 3" key="1">
    <citation type="journal article" date="2011" name="J. Bacteriol.">
        <title>Genome sequence of the 1,4-dioxane-degrading Pseudonocardia dioxanivorans strain CB1190.</title>
        <authorList>
            <person name="Sales C.M."/>
            <person name="Mahendra S."/>
            <person name="Grostern A."/>
            <person name="Parales R.E."/>
            <person name="Goodwin L.A."/>
            <person name="Woyke T."/>
            <person name="Nolan M."/>
            <person name="Lapidus A."/>
            <person name="Chertkov O."/>
            <person name="Ovchinnikova G."/>
            <person name="Sczyrba A."/>
            <person name="Alvarez-Cohen L."/>
        </authorList>
    </citation>
    <scope>NUCLEOTIDE SEQUENCE [LARGE SCALE GENOMIC DNA]</scope>
    <source>
        <strain evidence="3">ATCC 55486 / DSM 44775 / JCM 13855 / CB1190</strain>
    </source>
</reference>
<feature type="compositionally biased region" description="Acidic residues" evidence="1">
    <location>
        <begin position="252"/>
        <end position="283"/>
    </location>
</feature>
<evidence type="ECO:0000256" key="1">
    <source>
        <dbReference type="SAM" id="MobiDB-lite"/>
    </source>
</evidence>
<dbReference type="EMBL" id="CP002593">
    <property type="protein sequence ID" value="AEA27880.1"/>
    <property type="molecule type" value="Genomic_DNA"/>
</dbReference>
<dbReference type="eggNOG" id="COG1674">
    <property type="taxonomic scope" value="Bacteria"/>
</dbReference>
<name>F4D192_PSEUX</name>
<dbReference type="STRING" id="675635.Psed_5753"/>
<keyword evidence="3" id="KW-1185">Reference proteome</keyword>
<feature type="region of interest" description="Disordered" evidence="1">
    <location>
        <begin position="222"/>
        <end position="283"/>
    </location>
</feature>
<evidence type="ECO:0000313" key="2">
    <source>
        <dbReference type="EMBL" id="AEA27880.1"/>
    </source>
</evidence>
<dbReference type="RefSeq" id="WP_013677779.1">
    <property type="nucleotide sequence ID" value="NC_015312.1"/>
</dbReference>
<evidence type="ECO:0000313" key="3">
    <source>
        <dbReference type="Proteomes" id="UP000007809"/>
    </source>
</evidence>
<sequence length="283" mass="31124">MRIKTSQLIAVLQDLIRTAGNDPELPTLNAILLHTTRGHHGAEPGQVELFAGVSTNRYCVGHTYTWCSGQLSGPSLWSVRDAKNVVSVFKAARGKDKHDVHAVEIVRSAGEIVIREDPNLIDEGVSLAFGERDAGDFPARGVYRHLDIEQPTTKLEVDAGVSRFVDATPATDISPSVLAPFLAVANRRGEPVRLYRTHQWVPILVQMGEAYRGVLMTVRTDDPVEHQERPTSDLYPPDLDDPRWAPKGDATTETEDWQQLDLGVEGDDDSADDSADELEDGPE</sequence>
<dbReference type="Proteomes" id="UP000007809">
    <property type="component" value="Chromosome"/>
</dbReference>
<protein>
    <submittedName>
        <fullName evidence="2">Uncharacterized protein</fullName>
    </submittedName>
</protein>
<proteinExistence type="predicted"/>
<feature type="compositionally biased region" description="Basic and acidic residues" evidence="1">
    <location>
        <begin position="222"/>
        <end position="231"/>
    </location>
</feature>
<gene>
    <name evidence="2" type="ordered locus">Psed_5753</name>
</gene>
<dbReference type="HOGENOM" id="CLU_983077_0_0_11"/>
<organism evidence="2 3">
    <name type="scientific">Pseudonocardia dioxanivorans (strain ATCC 55486 / DSM 44775 / JCM 13855 / CB1190)</name>
    <dbReference type="NCBI Taxonomy" id="675635"/>
    <lineage>
        <taxon>Bacteria</taxon>
        <taxon>Bacillati</taxon>
        <taxon>Actinomycetota</taxon>
        <taxon>Actinomycetes</taxon>
        <taxon>Pseudonocardiales</taxon>
        <taxon>Pseudonocardiaceae</taxon>
        <taxon>Pseudonocardia</taxon>
    </lineage>
</organism>
<accession>F4D192</accession>